<reference evidence="1 2" key="1">
    <citation type="submission" date="2015-03" db="EMBL/GenBank/DDBJ databases">
        <authorList>
            <person name="Regsiter A."/>
            <person name="william w."/>
        </authorList>
    </citation>
    <scope>NUCLEOTIDE SEQUENCE [LARGE SCALE GENOMIC DNA]</scope>
    <source>
        <strain evidence="1 2">CB1</strain>
    </source>
</reference>
<comment type="caution">
    <text evidence="1">The sequence shown here is derived from an EMBL/GenBank/DDBJ whole genome shotgun (WGS) entry which is preliminary data.</text>
</comment>
<accession>A0ABM9T958</accession>
<protein>
    <submittedName>
        <fullName evidence="1">Uncharacterized protein</fullName>
    </submittedName>
</protein>
<gene>
    <name evidence="1" type="ORF">THICB1_80109</name>
</gene>
<proteinExistence type="predicted"/>
<evidence type="ECO:0000313" key="1">
    <source>
        <dbReference type="EMBL" id="CQR38988.1"/>
    </source>
</evidence>
<evidence type="ECO:0000313" key="2">
    <source>
        <dbReference type="Proteomes" id="UP000078599"/>
    </source>
</evidence>
<dbReference type="EMBL" id="CTRI01000030">
    <property type="protein sequence ID" value="CQR38988.1"/>
    <property type="molecule type" value="Genomic_DNA"/>
</dbReference>
<sequence length="91" mass="10214">MIARDILHRAPRLPQVLGRFFDLLFCLSGGKFTPTVIDFSPSPAWVLGKRALAQWNITLWKSLSNGGFAQRFHSWWKSCTALQTTAVLIPG</sequence>
<organism evidence="1 2">
    <name type="scientific">Thiomonas arsenitoxydans (strain DSM 22701 / CIP 110005 / 3As)</name>
    <dbReference type="NCBI Taxonomy" id="426114"/>
    <lineage>
        <taxon>Bacteria</taxon>
        <taxon>Pseudomonadati</taxon>
        <taxon>Pseudomonadota</taxon>
        <taxon>Betaproteobacteria</taxon>
        <taxon>Burkholderiales</taxon>
        <taxon>Thiomonas</taxon>
    </lineage>
</organism>
<dbReference type="Proteomes" id="UP000078599">
    <property type="component" value="Unassembled WGS sequence"/>
</dbReference>
<keyword evidence="2" id="KW-1185">Reference proteome</keyword>
<name>A0ABM9T958_THIA3</name>